<comment type="caution">
    <text evidence="2">The sequence shown here is derived from an EMBL/GenBank/DDBJ whole genome shotgun (WGS) entry which is preliminary data.</text>
</comment>
<proteinExistence type="predicted"/>
<sequence length="129" mass="14360">MAQDNQRTSNTHAGCDFHSGPNGPQLIEINTNAGGAFLNTVLTRAQHRCCDPSQQTAETKQALDGFENAVFDMFEQEWQRQRTDSIAGRLAIVDDSPETQFMFPEFQLAQQLLQARGIDTRSIGAEVCR</sequence>
<gene>
    <name evidence="2" type="ORF">ACFQQA_17455</name>
</gene>
<evidence type="ECO:0000313" key="2">
    <source>
        <dbReference type="EMBL" id="MFC7296509.1"/>
    </source>
</evidence>
<name>A0ABW2IZG2_9GAMM</name>
<reference evidence="3" key="1">
    <citation type="journal article" date="2019" name="Int. J. Syst. Evol. Microbiol.">
        <title>The Global Catalogue of Microorganisms (GCM) 10K type strain sequencing project: providing services to taxonomists for standard genome sequencing and annotation.</title>
        <authorList>
            <consortium name="The Broad Institute Genomics Platform"/>
            <consortium name="The Broad Institute Genome Sequencing Center for Infectious Disease"/>
            <person name="Wu L."/>
            <person name="Ma J."/>
        </authorList>
    </citation>
    <scope>NUCLEOTIDE SEQUENCE [LARGE SCALE GENOMIC DNA]</scope>
    <source>
        <strain evidence="3">CCUG 60559</strain>
    </source>
</reference>
<evidence type="ECO:0000256" key="1">
    <source>
        <dbReference type="SAM" id="MobiDB-lite"/>
    </source>
</evidence>
<protein>
    <submittedName>
        <fullName evidence="2">Uncharacterized protein</fullName>
    </submittedName>
</protein>
<keyword evidence="3" id="KW-1185">Reference proteome</keyword>
<feature type="compositionally biased region" description="Polar residues" evidence="1">
    <location>
        <begin position="1"/>
        <end position="12"/>
    </location>
</feature>
<dbReference type="RefSeq" id="WP_227521153.1">
    <property type="nucleotide sequence ID" value="NZ_JBHTBD010000012.1"/>
</dbReference>
<dbReference type="EMBL" id="JBHTBD010000012">
    <property type="protein sequence ID" value="MFC7296509.1"/>
    <property type="molecule type" value="Genomic_DNA"/>
</dbReference>
<evidence type="ECO:0000313" key="3">
    <source>
        <dbReference type="Proteomes" id="UP001596506"/>
    </source>
</evidence>
<accession>A0ABW2IZG2</accession>
<organism evidence="2 3">
    <name type="scientific">Marinobacter aromaticivorans</name>
    <dbReference type="NCBI Taxonomy" id="1494078"/>
    <lineage>
        <taxon>Bacteria</taxon>
        <taxon>Pseudomonadati</taxon>
        <taxon>Pseudomonadota</taxon>
        <taxon>Gammaproteobacteria</taxon>
        <taxon>Pseudomonadales</taxon>
        <taxon>Marinobacteraceae</taxon>
        <taxon>Marinobacter</taxon>
    </lineage>
</organism>
<dbReference type="Proteomes" id="UP001596506">
    <property type="component" value="Unassembled WGS sequence"/>
</dbReference>
<feature type="region of interest" description="Disordered" evidence="1">
    <location>
        <begin position="1"/>
        <end position="20"/>
    </location>
</feature>